<feature type="signal peptide" evidence="6">
    <location>
        <begin position="1"/>
        <end position="18"/>
    </location>
</feature>
<evidence type="ECO:0000256" key="5">
    <source>
        <dbReference type="ARBA" id="ARBA00024195"/>
    </source>
</evidence>
<comment type="similarity">
    <text evidence="5">Belongs to the peptidase S1 family. CLIP subfamily.</text>
</comment>
<evidence type="ECO:0000256" key="1">
    <source>
        <dbReference type="ARBA" id="ARBA00022670"/>
    </source>
</evidence>
<dbReference type="EMBL" id="MNPL01018492">
    <property type="protein sequence ID" value="OQR70137.1"/>
    <property type="molecule type" value="Genomic_DNA"/>
</dbReference>
<dbReference type="Pfam" id="PF00089">
    <property type="entry name" value="Trypsin"/>
    <property type="match status" value="1"/>
</dbReference>
<dbReference type="OrthoDB" id="10004439at2759"/>
<evidence type="ECO:0000313" key="8">
    <source>
        <dbReference type="EMBL" id="OQR70137.1"/>
    </source>
</evidence>
<dbReference type="PANTHER" id="PTHR24276">
    <property type="entry name" value="POLYSERASE-RELATED"/>
    <property type="match status" value="1"/>
</dbReference>
<dbReference type="GO" id="GO:0004252">
    <property type="term" value="F:serine-type endopeptidase activity"/>
    <property type="evidence" value="ECO:0007669"/>
    <property type="project" value="InterPro"/>
</dbReference>
<keyword evidence="4" id="KW-1015">Disulfide bond</keyword>
<dbReference type="CDD" id="cd00190">
    <property type="entry name" value="Tryp_SPc"/>
    <property type="match status" value="1"/>
</dbReference>
<dbReference type="PRINTS" id="PR00722">
    <property type="entry name" value="CHYMOTRYPSIN"/>
</dbReference>
<feature type="domain" description="Peptidase S1" evidence="7">
    <location>
        <begin position="90"/>
        <end position="330"/>
    </location>
</feature>
<dbReference type="InterPro" id="IPR018114">
    <property type="entry name" value="TRYPSIN_HIS"/>
</dbReference>
<dbReference type="InterPro" id="IPR050430">
    <property type="entry name" value="Peptidase_S1"/>
</dbReference>
<evidence type="ECO:0000256" key="4">
    <source>
        <dbReference type="ARBA" id="ARBA00023157"/>
    </source>
</evidence>
<dbReference type="PROSITE" id="PS50240">
    <property type="entry name" value="TRYPSIN_DOM"/>
    <property type="match status" value="1"/>
</dbReference>
<evidence type="ECO:0000256" key="2">
    <source>
        <dbReference type="ARBA" id="ARBA00022801"/>
    </source>
</evidence>
<dbReference type="Proteomes" id="UP000192247">
    <property type="component" value="Unassembled WGS sequence"/>
</dbReference>
<organism evidence="8 9">
    <name type="scientific">Tropilaelaps mercedesae</name>
    <dbReference type="NCBI Taxonomy" id="418985"/>
    <lineage>
        <taxon>Eukaryota</taxon>
        <taxon>Metazoa</taxon>
        <taxon>Ecdysozoa</taxon>
        <taxon>Arthropoda</taxon>
        <taxon>Chelicerata</taxon>
        <taxon>Arachnida</taxon>
        <taxon>Acari</taxon>
        <taxon>Parasitiformes</taxon>
        <taxon>Mesostigmata</taxon>
        <taxon>Gamasina</taxon>
        <taxon>Dermanyssoidea</taxon>
        <taxon>Laelapidae</taxon>
        <taxon>Tropilaelaps</taxon>
    </lineage>
</organism>
<accession>A0A1V9X9B2</accession>
<dbReference type="InterPro" id="IPR001314">
    <property type="entry name" value="Peptidase_S1A"/>
</dbReference>
<dbReference type="PANTHER" id="PTHR24276:SF91">
    <property type="entry name" value="AT26814P-RELATED"/>
    <property type="match status" value="1"/>
</dbReference>
<feature type="chain" id="PRO_5012709410" evidence="6">
    <location>
        <begin position="19"/>
        <end position="332"/>
    </location>
</feature>
<name>A0A1V9X9B2_9ACAR</name>
<evidence type="ECO:0000259" key="7">
    <source>
        <dbReference type="PROSITE" id="PS50240"/>
    </source>
</evidence>
<evidence type="ECO:0000313" key="9">
    <source>
        <dbReference type="Proteomes" id="UP000192247"/>
    </source>
</evidence>
<dbReference type="InterPro" id="IPR009003">
    <property type="entry name" value="Peptidase_S1_PA"/>
</dbReference>
<dbReference type="FunFam" id="2.40.10.10:FF:000002">
    <property type="entry name" value="Transmembrane protease serine"/>
    <property type="match status" value="1"/>
</dbReference>
<gene>
    <name evidence="8" type="ORF">BIW11_04214</name>
</gene>
<keyword evidence="1" id="KW-0645">Protease</keyword>
<keyword evidence="3" id="KW-0720">Serine protease</keyword>
<evidence type="ECO:0000256" key="3">
    <source>
        <dbReference type="ARBA" id="ARBA00022825"/>
    </source>
</evidence>
<keyword evidence="2" id="KW-0378">Hydrolase</keyword>
<dbReference type="InterPro" id="IPR001254">
    <property type="entry name" value="Trypsin_dom"/>
</dbReference>
<dbReference type="PROSITE" id="PS00134">
    <property type="entry name" value="TRYPSIN_HIS"/>
    <property type="match status" value="1"/>
</dbReference>
<proteinExistence type="inferred from homology"/>
<dbReference type="InParanoid" id="A0A1V9X9B2"/>
<comment type="caution">
    <text evidence="8">The sequence shown here is derived from an EMBL/GenBank/DDBJ whole genome shotgun (WGS) entry which is preliminary data.</text>
</comment>
<dbReference type="GO" id="GO:0006508">
    <property type="term" value="P:proteolysis"/>
    <property type="evidence" value="ECO:0007669"/>
    <property type="project" value="UniProtKB-KW"/>
</dbReference>
<evidence type="ECO:0000256" key="6">
    <source>
        <dbReference type="SAM" id="SignalP"/>
    </source>
</evidence>
<reference evidence="8 9" key="1">
    <citation type="journal article" date="2017" name="Gigascience">
        <title>Draft genome of the honey bee ectoparasitic mite, Tropilaelaps mercedesae, is shaped by the parasitic life history.</title>
        <authorList>
            <person name="Dong X."/>
            <person name="Armstrong S.D."/>
            <person name="Xia D."/>
            <person name="Makepeace B.L."/>
            <person name="Darby A.C."/>
            <person name="Kadowaki T."/>
        </authorList>
    </citation>
    <scope>NUCLEOTIDE SEQUENCE [LARGE SCALE GENOMIC DNA]</scope>
    <source>
        <strain evidence="8">Wuxi-XJTLU</strain>
    </source>
</reference>
<dbReference type="STRING" id="418985.A0A1V9X9B2"/>
<dbReference type="SUPFAM" id="SSF50494">
    <property type="entry name" value="Trypsin-like serine proteases"/>
    <property type="match status" value="1"/>
</dbReference>
<sequence length="332" mass="36263">MLAILLATATPTTMLGQAAIMPQTVEYRRSQPQIITLSNGNVLIIERQRREAPDLTARPETADSNTNVAGLRQRNVERPIVKKTRFYPSVVGGHDAEPIYPWMVPIVAKGIEDRYLIWCGSSLLTDRHLLTAAHCFDIRQDPETFSALIRANNLSQPESVVDLAKITMHPAYQPGKFYNDVAIVTLAKPVPNPKPVCLPIEDPIGVDDAAASVELLGYGSLAFAERASETLQVASLEVFDNAECRANYTSKQDTALSQGIIRTHLCAGVRDGSKDACQNDSGGPLVSDGALGYRVLVGVVAFGYQCAREGYPGVYSRVKEFLPWILPTIRRG</sequence>
<dbReference type="Gene3D" id="2.40.10.10">
    <property type="entry name" value="Trypsin-like serine proteases"/>
    <property type="match status" value="1"/>
</dbReference>
<dbReference type="AlphaFoldDB" id="A0A1V9X9B2"/>
<dbReference type="SMART" id="SM00020">
    <property type="entry name" value="Tryp_SPc"/>
    <property type="match status" value="1"/>
</dbReference>
<keyword evidence="6" id="KW-0732">Signal</keyword>
<keyword evidence="9" id="KW-1185">Reference proteome</keyword>
<dbReference type="InterPro" id="IPR043504">
    <property type="entry name" value="Peptidase_S1_PA_chymotrypsin"/>
</dbReference>
<protein>
    <submittedName>
        <fullName evidence="8">Proclotting enzyme-like</fullName>
    </submittedName>
</protein>